<dbReference type="AlphaFoldDB" id="A0A0F9KT35"/>
<comment type="caution">
    <text evidence="1">The sequence shown here is derived from an EMBL/GenBank/DDBJ whole genome shotgun (WGS) entry which is preliminary data.</text>
</comment>
<dbReference type="EMBL" id="LAZR01007407">
    <property type="protein sequence ID" value="KKM85459.1"/>
    <property type="molecule type" value="Genomic_DNA"/>
</dbReference>
<proteinExistence type="predicted"/>
<organism evidence="1">
    <name type="scientific">marine sediment metagenome</name>
    <dbReference type="NCBI Taxonomy" id="412755"/>
    <lineage>
        <taxon>unclassified sequences</taxon>
        <taxon>metagenomes</taxon>
        <taxon>ecological metagenomes</taxon>
    </lineage>
</organism>
<feature type="non-terminal residue" evidence="1">
    <location>
        <position position="294"/>
    </location>
</feature>
<accession>A0A0F9KT35</accession>
<reference evidence="1" key="1">
    <citation type="journal article" date="2015" name="Nature">
        <title>Complex archaea that bridge the gap between prokaryotes and eukaryotes.</title>
        <authorList>
            <person name="Spang A."/>
            <person name="Saw J.H."/>
            <person name="Jorgensen S.L."/>
            <person name="Zaremba-Niedzwiedzka K."/>
            <person name="Martijn J."/>
            <person name="Lind A.E."/>
            <person name="van Eijk R."/>
            <person name="Schleper C."/>
            <person name="Guy L."/>
            <person name="Ettema T.J."/>
        </authorList>
    </citation>
    <scope>NUCLEOTIDE SEQUENCE</scope>
</reference>
<protein>
    <submittedName>
        <fullName evidence="1">Uncharacterized protein</fullName>
    </submittedName>
</protein>
<gene>
    <name evidence="1" type="ORF">LCGC14_1288770</name>
</gene>
<sequence length="294" mass="32358">MPAELSKVTKELRDIQREAIATKQVIKDLRQQLIQLFAETSRGTGAPTTAGLQRQVDVSVAGGGVGRQARLGGQAYTSGSKEFQAQSDAIISKIIEEKFQLQLLSVKKEFLRAAGANPPQVTAYVKEAYEFANAEFKNWYLKARRDIEVMMGQAYRPVTSAEAVEQLSGIFRPLKFAQLPREEAAGFAPQKLAGLQQRIQEQRGFTPLRYAGLQQRIQQGQGFGAGQASSLLDKIPGGGDAGGKGIAGIAKLYDDMNKYIVAQRERARAMALEGVRGQMRDEIRLDTEKNQKRI</sequence>
<name>A0A0F9KT35_9ZZZZ</name>
<evidence type="ECO:0000313" key="1">
    <source>
        <dbReference type="EMBL" id="KKM85459.1"/>
    </source>
</evidence>